<feature type="compositionally biased region" description="Pro residues" evidence="1">
    <location>
        <begin position="89"/>
        <end position="100"/>
    </location>
</feature>
<organism evidence="2">
    <name type="scientific">Mustela putorius furo</name>
    <name type="common">European domestic ferret</name>
    <name type="synonym">Mustela furo</name>
    <dbReference type="NCBI Taxonomy" id="9669"/>
    <lineage>
        <taxon>Eukaryota</taxon>
        <taxon>Metazoa</taxon>
        <taxon>Chordata</taxon>
        <taxon>Craniata</taxon>
        <taxon>Vertebrata</taxon>
        <taxon>Euteleostomi</taxon>
        <taxon>Mammalia</taxon>
        <taxon>Eutheria</taxon>
        <taxon>Laurasiatheria</taxon>
        <taxon>Carnivora</taxon>
        <taxon>Caniformia</taxon>
        <taxon>Musteloidea</taxon>
        <taxon>Mustelidae</taxon>
        <taxon>Mustelinae</taxon>
        <taxon>Mustela</taxon>
    </lineage>
</organism>
<feature type="region of interest" description="Disordered" evidence="1">
    <location>
        <begin position="1"/>
        <end position="105"/>
    </location>
</feature>
<dbReference type="EMBL" id="AEYP01099203">
    <property type="status" value="NOT_ANNOTATED_CDS"/>
    <property type="molecule type" value="Genomic_DNA"/>
</dbReference>
<evidence type="ECO:0000256" key="1">
    <source>
        <dbReference type="SAM" id="MobiDB-lite"/>
    </source>
</evidence>
<feature type="compositionally biased region" description="Polar residues" evidence="1">
    <location>
        <begin position="1"/>
        <end position="14"/>
    </location>
</feature>
<accession>M3YJM7</accession>
<dbReference type="HOGENOM" id="CLU_1229592_0_0_1"/>
<proteinExistence type="predicted"/>
<protein>
    <submittedName>
        <fullName evidence="2">Uncharacterized protein</fullName>
    </submittedName>
</protein>
<dbReference type="AlphaFoldDB" id="M3YJM7"/>
<feature type="region of interest" description="Disordered" evidence="1">
    <location>
        <begin position="127"/>
        <end position="163"/>
    </location>
</feature>
<sequence length="225" mass="23595">MDMPSIQETLSRTLGTAAPRGQQGPIPPFGHLCSSPAFVPSPCAPSQPARQPSPSPGPRLAAHLSPPFPFGAFAHPPKCQSGQRTGGAPYPPRRPSPQPAAGPAALPVTRLPLLPTPLAVRPLEQSLPSVPSPLPLPSAPALQSRESGVISPRSPPSRLLPRPLRLSFPPASAPSRSLTLSLSRCPPLSPPPLCFSGELAPRDSSHTAVPLVRRQRRRGLLCTQP</sequence>
<reference evidence="2" key="1">
    <citation type="submission" date="2024-06" db="UniProtKB">
        <authorList>
            <consortium name="Ensembl"/>
        </authorList>
    </citation>
    <scope>IDENTIFICATION</scope>
</reference>
<dbReference type="InParanoid" id="M3YJM7"/>
<dbReference type="Ensembl" id="ENSMPUT00000011724.1">
    <property type="protein sequence ID" value="ENSMPUP00000011534.1"/>
    <property type="gene ID" value="ENSMPUG00000011626.1"/>
</dbReference>
<evidence type="ECO:0000313" key="2">
    <source>
        <dbReference type="Ensembl" id="ENSMPUP00000011534.1"/>
    </source>
</evidence>
<name>M3YJM7_MUSPF</name>
<feature type="compositionally biased region" description="Low complexity" evidence="1">
    <location>
        <begin position="40"/>
        <end position="50"/>
    </location>
</feature>